<protein>
    <recommendedName>
        <fullName evidence="3">DUF86 domain-containing protein</fullName>
    </recommendedName>
</protein>
<accession>A0A1I1QX49</accession>
<sequence length="148" mass="17696">MSPYYKYKKERLEKKFYIAKDTLALLIGAMKEFNNTNSIFLKRSILGYFQDLTEYIIDMSETFLVMNDNYIDGCSAVELVKRARIHGFLEDSLCDFLIKIVRLRNRYTHDYYKREGVEEDIFKCCFSEIMYLDIFLEVSDTEIHLRAK</sequence>
<dbReference type="AlphaFoldDB" id="A0A1I1QX49"/>
<evidence type="ECO:0008006" key="3">
    <source>
        <dbReference type="Google" id="ProtNLM"/>
    </source>
</evidence>
<dbReference type="STRING" id="119641.SAMN05421842_12824"/>
<dbReference type="OrthoDB" id="1905339at2"/>
<evidence type="ECO:0000313" key="2">
    <source>
        <dbReference type="Proteomes" id="UP000199263"/>
    </source>
</evidence>
<dbReference type="Proteomes" id="UP000199263">
    <property type="component" value="Unassembled WGS sequence"/>
</dbReference>
<dbReference type="InterPro" id="IPR037038">
    <property type="entry name" value="HepT-like_sf"/>
</dbReference>
<keyword evidence="2" id="KW-1185">Reference proteome</keyword>
<gene>
    <name evidence="1" type="ORF">SAMN05421842_12824</name>
</gene>
<dbReference type="EMBL" id="FOMG01000028">
    <property type="protein sequence ID" value="SFD26659.1"/>
    <property type="molecule type" value="Genomic_DNA"/>
</dbReference>
<dbReference type="RefSeq" id="WP_090093534.1">
    <property type="nucleotide sequence ID" value="NZ_FOMG01000028.1"/>
</dbReference>
<proteinExistence type="predicted"/>
<dbReference type="SUPFAM" id="SSF81593">
    <property type="entry name" value="Nucleotidyltransferase substrate binding subunit/domain"/>
    <property type="match status" value="1"/>
</dbReference>
<dbReference type="Gene3D" id="1.20.120.580">
    <property type="entry name" value="bsu32300-like"/>
    <property type="match status" value="1"/>
</dbReference>
<name>A0A1I1QX49_9CLOT</name>
<evidence type="ECO:0000313" key="1">
    <source>
        <dbReference type="EMBL" id="SFD26659.1"/>
    </source>
</evidence>
<organism evidence="1 2">
    <name type="scientific">Clostridium uliginosum</name>
    <dbReference type="NCBI Taxonomy" id="119641"/>
    <lineage>
        <taxon>Bacteria</taxon>
        <taxon>Bacillati</taxon>
        <taxon>Bacillota</taxon>
        <taxon>Clostridia</taxon>
        <taxon>Eubacteriales</taxon>
        <taxon>Clostridiaceae</taxon>
        <taxon>Clostridium</taxon>
    </lineage>
</organism>
<reference evidence="1 2" key="1">
    <citation type="submission" date="2016-10" db="EMBL/GenBank/DDBJ databases">
        <authorList>
            <person name="de Groot N.N."/>
        </authorList>
    </citation>
    <scope>NUCLEOTIDE SEQUENCE [LARGE SCALE GENOMIC DNA]</scope>
    <source>
        <strain evidence="1 2">DSM 12992</strain>
    </source>
</reference>